<reference evidence="4 5" key="1">
    <citation type="submission" date="2020-10" db="EMBL/GenBank/DDBJ databases">
        <title>Phylogeny of dyella-like bacteria.</title>
        <authorList>
            <person name="Fu J."/>
        </authorList>
    </citation>
    <scope>NUCLEOTIDE SEQUENCE [LARGE SCALE GENOMIC DNA]</scope>
    <source>
        <strain evidence="4 5">BB4</strain>
    </source>
</reference>
<organism evidence="4 5">
    <name type="scientific">Dyella koreensis</name>
    <dbReference type="NCBI Taxonomy" id="311235"/>
    <lineage>
        <taxon>Bacteria</taxon>
        <taxon>Pseudomonadati</taxon>
        <taxon>Pseudomonadota</taxon>
        <taxon>Gammaproteobacteria</taxon>
        <taxon>Lysobacterales</taxon>
        <taxon>Rhodanobacteraceae</taxon>
        <taxon>Dyella</taxon>
    </lineage>
</organism>
<evidence type="ECO:0000313" key="5">
    <source>
        <dbReference type="Proteomes" id="UP001620408"/>
    </source>
</evidence>
<dbReference type="Gene3D" id="2.40.160.20">
    <property type="match status" value="1"/>
</dbReference>
<evidence type="ECO:0000259" key="3">
    <source>
        <dbReference type="Pfam" id="PF13505"/>
    </source>
</evidence>
<evidence type="ECO:0000313" key="4">
    <source>
        <dbReference type="EMBL" id="MFK2918602.1"/>
    </source>
</evidence>
<gene>
    <name evidence="4" type="ORF">ISS97_15110</name>
</gene>
<comment type="caution">
    <text evidence="4">The sequence shown here is derived from an EMBL/GenBank/DDBJ whole genome shotgun (WGS) entry which is preliminary data.</text>
</comment>
<dbReference type="SUPFAM" id="SSF56925">
    <property type="entry name" value="OMPA-like"/>
    <property type="match status" value="1"/>
</dbReference>
<sequence length="200" mass="21716">MRHFLLAASLGAAMAVSSVAAHAGDADPSHFFINAGAGMSHSNVSGLTDKDSWGYGVNAGYRWRDTWGVEAGYVDLGKPETNGWIDGNARYPQNLKLNVSGWTLGANGRWTFAENWHVSARLGAFFSRSKLTARGYYYGEQTTNDTNLYFGAGVGYDITSQLSVGVNVDRYQAKAKSMFITGTVSPVLVTGTLEYRFASW</sequence>
<keyword evidence="1 2" id="KW-0732">Signal</keyword>
<dbReference type="EMBL" id="JADIKD010000011">
    <property type="protein sequence ID" value="MFK2918602.1"/>
    <property type="molecule type" value="Genomic_DNA"/>
</dbReference>
<keyword evidence="5" id="KW-1185">Reference proteome</keyword>
<feature type="domain" description="Outer membrane protein beta-barrel" evidence="3">
    <location>
        <begin position="13"/>
        <end position="197"/>
    </location>
</feature>
<dbReference type="Proteomes" id="UP001620408">
    <property type="component" value="Unassembled WGS sequence"/>
</dbReference>
<dbReference type="RefSeq" id="WP_379985588.1">
    <property type="nucleotide sequence ID" value="NZ_JADIKD010000011.1"/>
</dbReference>
<feature type="chain" id="PRO_5046441917" evidence="2">
    <location>
        <begin position="24"/>
        <end position="200"/>
    </location>
</feature>
<dbReference type="Pfam" id="PF13505">
    <property type="entry name" value="OMP_b-brl"/>
    <property type="match status" value="1"/>
</dbReference>
<protein>
    <submittedName>
        <fullName evidence="4">Porin family protein</fullName>
    </submittedName>
</protein>
<dbReference type="InterPro" id="IPR027385">
    <property type="entry name" value="Beta-barrel_OMP"/>
</dbReference>
<feature type="signal peptide" evidence="2">
    <location>
        <begin position="1"/>
        <end position="23"/>
    </location>
</feature>
<name>A0ABW8K9Z7_9GAMM</name>
<proteinExistence type="predicted"/>
<evidence type="ECO:0000256" key="2">
    <source>
        <dbReference type="SAM" id="SignalP"/>
    </source>
</evidence>
<evidence type="ECO:0000256" key="1">
    <source>
        <dbReference type="ARBA" id="ARBA00022729"/>
    </source>
</evidence>
<accession>A0ABW8K9Z7</accession>
<dbReference type="InterPro" id="IPR011250">
    <property type="entry name" value="OMP/PagP_B-barrel"/>
</dbReference>